<dbReference type="AlphaFoldDB" id="A0A7K3WN19"/>
<feature type="transmembrane region" description="Helical" evidence="1">
    <location>
        <begin position="20"/>
        <end position="40"/>
    </location>
</feature>
<comment type="caution">
    <text evidence="2">The sequence shown here is derived from an EMBL/GenBank/DDBJ whole genome shotgun (WGS) entry which is preliminary data.</text>
</comment>
<feature type="transmembrane region" description="Helical" evidence="1">
    <location>
        <begin position="154"/>
        <end position="171"/>
    </location>
</feature>
<gene>
    <name evidence="2" type="ORF">G3O08_01075</name>
</gene>
<dbReference type="RefSeq" id="WP_163282810.1">
    <property type="nucleotide sequence ID" value="NZ_JAAGVY010000001.1"/>
</dbReference>
<sequence>MNSLFIRRTNACHSRRNATSYALLLSGIILVFLLATTNSYSQAETNLEPFLLLEKPGTKKRIRYYIGDEIEFKLKDEKDFHKGTIVQFSDTSFYVNGYAEVPLRTVGALADRSKVEGIHALSKNTLFVIPVFFLFSAANNLFNTGDTPIVNKEVYPLSAVFLGISGAGFLYKGRRYRLKNRWRIIMVRL</sequence>
<keyword evidence="1" id="KW-1133">Transmembrane helix</keyword>
<proteinExistence type="predicted"/>
<reference evidence="2 3" key="1">
    <citation type="submission" date="2020-02" db="EMBL/GenBank/DDBJ databases">
        <title>Out from the shadows clarifying the taxonomy of the family Cryomorphaceae and related taxa by utilizing the GTDB taxonomic framework.</title>
        <authorList>
            <person name="Bowman J.P."/>
        </authorList>
    </citation>
    <scope>NUCLEOTIDE SEQUENCE [LARGE SCALE GENOMIC DNA]</scope>
    <source>
        <strain evidence="2 3">QSSC 1-22</strain>
    </source>
</reference>
<keyword evidence="1" id="KW-0472">Membrane</keyword>
<keyword evidence="3" id="KW-1185">Reference proteome</keyword>
<accession>A0A7K3WN19</accession>
<keyword evidence="1" id="KW-0812">Transmembrane</keyword>
<evidence type="ECO:0000256" key="1">
    <source>
        <dbReference type="SAM" id="Phobius"/>
    </source>
</evidence>
<evidence type="ECO:0000313" key="3">
    <source>
        <dbReference type="Proteomes" id="UP000486602"/>
    </source>
</evidence>
<dbReference type="Proteomes" id="UP000486602">
    <property type="component" value="Unassembled WGS sequence"/>
</dbReference>
<organism evidence="2 3">
    <name type="scientific">Cryomorpha ignava</name>
    <dbReference type="NCBI Taxonomy" id="101383"/>
    <lineage>
        <taxon>Bacteria</taxon>
        <taxon>Pseudomonadati</taxon>
        <taxon>Bacteroidota</taxon>
        <taxon>Flavobacteriia</taxon>
        <taxon>Flavobacteriales</taxon>
        <taxon>Cryomorphaceae</taxon>
        <taxon>Cryomorpha</taxon>
    </lineage>
</organism>
<dbReference type="EMBL" id="JAAGVY010000001">
    <property type="protein sequence ID" value="NEN22095.1"/>
    <property type="molecule type" value="Genomic_DNA"/>
</dbReference>
<name>A0A7K3WN19_9FLAO</name>
<protein>
    <submittedName>
        <fullName evidence="2">Uncharacterized protein</fullName>
    </submittedName>
</protein>
<evidence type="ECO:0000313" key="2">
    <source>
        <dbReference type="EMBL" id="NEN22095.1"/>
    </source>
</evidence>